<dbReference type="InterPro" id="IPR036689">
    <property type="entry name" value="ESAT-6-like_sf"/>
</dbReference>
<sequence>MTEPSKQEQAYQAGLSKAHNDLERFLREDGTNVFDKEAWNGNKPKLTDQDVNALLDKAAPGLQWFERALVRYHRVWDVLKLPGFEKIDVSSLSVDGTHAVGAEHIDTTKDPLAEIRRLEYKYYDQQRSMNLASLRDLGAKITAAAQGSDSHPGATDISTDLAGIANAVPEVWEGQAGDAAHDHLAGFHAHADQQAQYLEAVSSALNGLPDVLLQIVRDKADFIAGFDSPQCPVAGHAMRLGDEDPVSTIITAAAGKGSRGSLQDDREVVARQFHLGLDSGDSEYDKMVTQTCKDWLSNHFAIAVREAFTAFVHQCALADFYIRRAYQPVTDLLDGHDARPFPKPSEQPVPTGPPTTSAGPTSTASTHATSIDPTSMPVATSGPQQTTTPVAPASSQANPFQALSGLASQAGQTIQQGLSQLQSTAGQAISSLATNAAATTASDVGGEGAPPGSKTLVNANLPGGSLTVTQAPNGTVTATITGADGKPHRYSMGIKDGKPFLTADSDTETAPSKDGAKDLSAATTQGSRSPTSGGGHGTSIPPTSSVERPAAGGSFAAIPKVPSDNTRPASTNAAQAADSASGGAMPAMGGMPMGAGGAMGGGKAGGDSERKSKGLVQPRKLWDQLPGPDGSALVPSEFDQWPDEERANFATGPQTHSLPAQSEPTHAPEPAPGPTPAAASAAPAPLAPSADDAVPVRRNDGVKIEIDMGEAK</sequence>
<organism evidence="2 3">
    <name type="scientific">Nocardia kruczakiae</name>
    <dbReference type="NCBI Taxonomy" id="261477"/>
    <lineage>
        <taxon>Bacteria</taxon>
        <taxon>Bacillati</taxon>
        <taxon>Actinomycetota</taxon>
        <taxon>Actinomycetes</taxon>
        <taxon>Mycobacteriales</taxon>
        <taxon>Nocardiaceae</taxon>
        <taxon>Nocardia</taxon>
    </lineage>
</organism>
<feature type="compositionally biased region" description="Low complexity" evidence="1">
    <location>
        <begin position="354"/>
        <end position="370"/>
    </location>
</feature>
<protein>
    <submittedName>
        <fullName evidence="2">Uncharacterized protein YukE</fullName>
    </submittedName>
</protein>
<evidence type="ECO:0000256" key="1">
    <source>
        <dbReference type="SAM" id="MobiDB-lite"/>
    </source>
</evidence>
<feature type="compositionally biased region" description="Low complexity" evidence="1">
    <location>
        <begin position="569"/>
        <end position="590"/>
    </location>
</feature>
<feature type="compositionally biased region" description="Gly residues" evidence="1">
    <location>
        <begin position="591"/>
        <end position="605"/>
    </location>
</feature>
<feature type="compositionally biased region" description="Polar residues" evidence="1">
    <location>
        <begin position="371"/>
        <end position="396"/>
    </location>
</feature>
<dbReference type="RefSeq" id="WP_310408155.1">
    <property type="nucleotide sequence ID" value="NZ_JAVDWW010000015.1"/>
</dbReference>
<dbReference type="EMBL" id="JAVDWW010000015">
    <property type="protein sequence ID" value="MDR7172881.1"/>
    <property type="molecule type" value="Genomic_DNA"/>
</dbReference>
<feature type="compositionally biased region" description="Low complexity" evidence="1">
    <location>
        <begin position="676"/>
        <end position="693"/>
    </location>
</feature>
<dbReference type="Proteomes" id="UP001251217">
    <property type="component" value="Unassembled WGS sequence"/>
</dbReference>
<reference evidence="2 3" key="1">
    <citation type="submission" date="2023-07" db="EMBL/GenBank/DDBJ databases">
        <title>Sorghum-associated microbial communities from plants grown in Nebraska, USA.</title>
        <authorList>
            <person name="Schachtman D."/>
        </authorList>
    </citation>
    <scope>NUCLEOTIDE SEQUENCE [LARGE SCALE GENOMIC DNA]</scope>
    <source>
        <strain evidence="2 3">4272</strain>
    </source>
</reference>
<evidence type="ECO:0000313" key="3">
    <source>
        <dbReference type="Proteomes" id="UP001251217"/>
    </source>
</evidence>
<accession>A0ABU1XQN7</accession>
<feature type="compositionally biased region" description="Polar residues" evidence="1">
    <location>
        <begin position="521"/>
        <end position="531"/>
    </location>
</feature>
<feature type="compositionally biased region" description="Polar residues" evidence="1">
    <location>
        <begin position="466"/>
        <end position="480"/>
    </location>
</feature>
<feature type="region of interest" description="Disordered" evidence="1">
    <location>
        <begin position="441"/>
        <end position="712"/>
    </location>
</feature>
<proteinExistence type="predicted"/>
<comment type="caution">
    <text evidence="2">The sequence shown here is derived from an EMBL/GenBank/DDBJ whole genome shotgun (WGS) entry which is preliminary data.</text>
</comment>
<feature type="compositionally biased region" description="Polar residues" evidence="1">
    <location>
        <begin position="651"/>
        <end position="662"/>
    </location>
</feature>
<dbReference type="SUPFAM" id="SSF140453">
    <property type="entry name" value="EsxAB dimer-like"/>
    <property type="match status" value="1"/>
</dbReference>
<feature type="compositionally biased region" description="Pro residues" evidence="1">
    <location>
        <begin position="341"/>
        <end position="353"/>
    </location>
</feature>
<feature type="region of interest" description="Disordered" evidence="1">
    <location>
        <begin position="335"/>
        <end position="396"/>
    </location>
</feature>
<gene>
    <name evidence="2" type="ORF">J2W56_006647</name>
</gene>
<evidence type="ECO:0000313" key="2">
    <source>
        <dbReference type="EMBL" id="MDR7172881.1"/>
    </source>
</evidence>
<feature type="compositionally biased region" description="Basic and acidic residues" evidence="1">
    <location>
        <begin position="694"/>
        <end position="712"/>
    </location>
</feature>
<name>A0ABU1XQN7_9NOCA</name>
<keyword evidence="3" id="KW-1185">Reference proteome</keyword>